<evidence type="ECO:0000256" key="2">
    <source>
        <dbReference type="ARBA" id="ARBA00022741"/>
    </source>
</evidence>
<evidence type="ECO:0000256" key="1">
    <source>
        <dbReference type="ARBA" id="ARBA00006474"/>
    </source>
</evidence>
<dbReference type="AlphaFoldDB" id="A0A386PM32"/>
<keyword evidence="2 5" id="KW-0547">Nucleotide-binding</keyword>
<dbReference type="CDD" id="cd01127">
    <property type="entry name" value="TrwB_TraG_TraD_VirD4"/>
    <property type="match status" value="1"/>
</dbReference>
<dbReference type="InterPro" id="IPR036390">
    <property type="entry name" value="WH_DNA-bd_sf"/>
</dbReference>
<organism evidence="8 9">
    <name type="scientific">Borrelia turcica IST7</name>
    <dbReference type="NCBI Taxonomy" id="1104446"/>
    <lineage>
        <taxon>Bacteria</taxon>
        <taxon>Pseudomonadati</taxon>
        <taxon>Spirochaetota</taxon>
        <taxon>Spirochaetia</taxon>
        <taxon>Spirochaetales</taxon>
        <taxon>Borreliaceae</taxon>
        <taxon>Borrelia</taxon>
    </lineage>
</organism>
<feature type="binding site" evidence="5">
    <location>
        <begin position="473"/>
        <end position="480"/>
    </location>
    <ligand>
        <name>ATP</name>
        <dbReference type="ChEBI" id="CHEBI:30616"/>
    </ligand>
</feature>
<dbReference type="Gene3D" id="3.30.980.40">
    <property type="match status" value="1"/>
</dbReference>
<keyword evidence="6" id="KW-0472">Membrane</keyword>
<keyword evidence="6" id="KW-0812">Transmembrane</keyword>
<keyword evidence="3 5" id="KW-0067">ATP-binding</keyword>
<dbReference type="EMBL" id="CP028884">
    <property type="protein sequence ID" value="AYE36145.1"/>
    <property type="molecule type" value="Genomic_DNA"/>
</dbReference>
<evidence type="ECO:0000313" key="9">
    <source>
        <dbReference type="Proteomes" id="UP000275571"/>
    </source>
</evidence>
<dbReference type="SUPFAM" id="SSF46785">
    <property type="entry name" value="Winged helix' DNA-binding domain"/>
    <property type="match status" value="1"/>
</dbReference>
<evidence type="ECO:0000256" key="3">
    <source>
        <dbReference type="ARBA" id="ARBA00022840"/>
    </source>
</evidence>
<name>A0A386PM32_9SPIR</name>
<dbReference type="Gene3D" id="3.40.50.300">
    <property type="entry name" value="P-loop containing nucleotide triphosphate hydrolases"/>
    <property type="match status" value="1"/>
</dbReference>
<dbReference type="InterPro" id="IPR050206">
    <property type="entry name" value="FtsK/SpoIIIE/SftA"/>
</dbReference>
<dbReference type="Proteomes" id="UP000275571">
    <property type="component" value="Chromosome"/>
</dbReference>
<feature type="transmembrane region" description="Helical" evidence="6">
    <location>
        <begin position="12"/>
        <end position="39"/>
    </location>
</feature>
<keyword evidence="4" id="KW-0238">DNA-binding</keyword>
<dbReference type="Pfam" id="PF09397">
    <property type="entry name" value="FtsK_gamma"/>
    <property type="match status" value="1"/>
</dbReference>
<feature type="transmembrane region" description="Helical" evidence="6">
    <location>
        <begin position="45"/>
        <end position="67"/>
    </location>
</feature>
<evidence type="ECO:0000256" key="5">
    <source>
        <dbReference type="PROSITE-ProRule" id="PRU00289"/>
    </source>
</evidence>
<evidence type="ECO:0000259" key="7">
    <source>
        <dbReference type="PROSITE" id="PS50901"/>
    </source>
</evidence>
<dbReference type="PROSITE" id="PS50901">
    <property type="entry name" value="FTSK"/>
    <property type="match status" value="1"/>
</dbReference>
<dbReference type="InterPro" id="IPR036388">
    <property type="entry name" value="WH-like_DNA-bd_sf"/>
</dbReference>
<accession>A0A386PM32</accession>
<dbReference type="OrthoDB" id="9807790at2"/>
<evidence type="ECO:0000313" key="8">
    <source>
        <dbReference type="EMBL" id="AYE36145.1"/>
    </source>
</evidence>
<feature type="transmembrane region" description="Helical" evidence="6">
    <location>
        <begin position="79"/>
        <end position="97"/>
    </location>
</feature>
<gene>
    <name evidence="8" type="ORF">DB313_01330</name>
</gene>
<dbReference type="PANTHER" id="PTHR22683:SF41">
    <property type="entry name" value="DNA TRANSLOCASE FTSK"/>
    <property type="match status" value="1"/>
</dbReference>
<dbReference type="InterPro" id="IPR041027">
    <property type="entry name" value="FtsK_alpha"/>
</dbReference>
<dbReference type="SMART" id="SM00843">
    <property type="entry name" value="Ftsk_gamma"/>
    <property type="match status" value="1"/>
</dbReference>
<dbReference type="Pfam" id="PF17854">
    <property type="entry name" value="FtsK_alpha"/>
    <property type="match status" value="1"/>
</dbReference>
<reference evidence="8 9" key="1">
    <citation type="journal article" date="2018" name="Infect. Genet. Evol.">
        <title>Genome-wide analysis of Borrelia turcica and 'Candidatus Borrelia tachyglossi' shows relapsing fever-like genomes with unique genomic links to Lyme disease Borrelia.</title>
        <authorList>
            <person name="Gofton A.W."/>
            <person name="Margos G."/>
            <person name="Fingerle V."/>
            <person name="Hepner S."/>
            <person name="Loh S.M."/>
            <person name="Ryan U."/>
            <person name="Irwin P."/>
            <person name="Oskam C.L."/>
        </authorList>
    </citation>
    <scope>NUCLEOTIDE SEQUENCE [LARGE SCALE GENOMIC DNA]</scope>
    <source>
        <strain evidence="8 9">IST7</strain>
    </source>
</reference>
<dbReference type="SUPFAM" id="SSF52540">
    <property type="entry name" value="P-loop containing nucleoside triphosphate hydrolases"/>
    <property type="match status" value="1"/>
</dbReference>
<dbReference type="GO" id="GO:0005524">
    <property type="term" value="F:ATP binding"/>
    <property type="evidence" value="ECO:0007669"/>
    <property type="project" value="UniProtKB-UniRule"/>
</dbReference>
<dbReference type="Gene3D" id="1.10.10.10">
    <property type="entry name" value="Winged helix-like DNA-binding domain superfamily/Winged helix DNA-binding domain"/>
    <property type="match status" value="1"/>
</dbReference>
<dbReference type="KEGG" id="btur:DB313_01330"/>
<dbReference type="InterPro" id="IPR002543">
    <property type="entry name" value="FtsK_dom"/>
</dbReference>
<comment type="similarity">
    <text evidence="1">Belongs to the FtsK/SpoIIIE/SftA family.</text>
</comment>
<proteinExistence type="inferred from homology"/>
<dbReference type="RefSeq" id="WP_120104065.1">
    <property type="nucleotide sequence ID" value="NZ_CP028884.1"/>
</dbReference>
<keyword evidence="9" id="KW-1185">Reference proteome</keyword>
<dbReference type="PANTHER" id="PTHR22683">
    <property type="entry name" value="SPORULATION PROTEIN RELATED"/>
    <property type="match status" value="1"/>
</dbReference>
<protein>
    <submittedName>
        <fullName evidence="8">DNA translocase FtsK</fullName>
    </submittedName>
</protein>
<evidence type="ECO:0000256" key="4">
    <source>
        <dbReference type="ARBA" id="ARBA00023125"/>
    </source>
</evidence>
<evidence type="ECO:0000256" key="6">
    <source>
        <dbReference type="SAM" id="Phobius"/>
    </source>
</evidence>
<dbReference type="Pfam" id="PF01580">
    <property type="entry name" value="FtsK_SpoIIIE"/>
    <property type="match status" value="1"/>
</dbReference>
<keyword evidence="6" id="KW-1133">Transmembrane helix</keyword>
<dbReference type="GO" id="GO:0003677">
    <property type="term" value="F:DNA binding"/>
    <property type="evidence" value="ECO:0007669"/>
    <property type="project" value="UniProtKB-KW"/>
</dbReference>
<feature type="transmembrane region" description="Helical" evidence="6">
    <location>
        <begin position="117"/>
        <end position="142"/>
    </location>
</feature>
<dbReference type="InterPro" id="IPR027417">
    <property type="entry name" value="P-loop_NTPase"/>
</dbReference>
<feature type="domain" description="FtsK" evidence="7">
    <location>
        <begin position="456"/>
        <end position="648"/>
    </location>
</feature>
<dbReference type="InterPro" id="IPR018541">
    <property type="entry name" value="Ftsk_gamma"/>
</dbReference>
<sequence length="784" mass="89852">MKNFYQYFQFLFFFMLAIISFSLCVALTPIGNIFVFFIFNLIGQMLLNTFSFLSFYLILYPLVNWYVYKNNMLSKRFIFNWNYTVILFFTLTFWLKINSKLEGSNVINWFLSNFGIVLGNFFIFLVLILEFIIWIYLNYVFFKNTNFILDTVQFLGFKFKILFESLFAYFPFLSSLRVKKDIKVYEDFDNDLDKNEPSSERDNIINGEEYQALWSFNTFLRQSNKPSSVNLDKTVFDQSKGLDKTLLDERLMENQDLQDAQYDLDSDESRYKPLSKFDSNKLVASGKIKASDIRHKGIIDSIAKVSGENLLANRNNSDYFIDISVFDKREPKSETEDIEYEREIQKQSMILQETFKEFNINAKLIDVIKGPVVTMYAVRPDKGIKLSRITSISDNIALRLAAVRVRIIAPIPGKEAVGIEIPNKRREFILISEIIDSKEFRDNFKIPFALGKEISGGNVVFDLVNAPHLLIAGATGAGKSVCVNSLIASILFSKSPDEIKLIMIDPKIVELKLFNDIPHLLTPVITDVNRALEALRWCLDEMERRYVLLDNFLVRDINAYNRKIIEEGLNEVPLPYLVIIIDEFADLILSARKDLENLISRLAAMARAVGIHLVLATQRPSVDVITGVIKANFPSRISFMVASAMDSRIILGTSGAEKLLGRGDMLYVSPTTPFPQRIQGGFLNEKEVYRLVEEVKKFGAPNYIDDEIFIDSVGEADKVALDPSDEPMFEEALEIVRSTKKASASYLQRRLKIGYNRAARIIELMEEMGYVGPIKGSKPRDVFI</sequence>